<evidence type="ECO:0000256" key="4">
    <source>
        <dbReference type="ARBA" id="ARBA00023125"/>
    </source>
</evidence>
<evidence type="ECO:0000256" key="6">
    <source>
        <dbReference type="ARBA" id="ARBA00023242"/>
    </source>
</evidence>
<name>A0AA39ZQ50_9PEZI</name>
<dbReference type="PROSITE" id="PS00463">
    <property type="entry name" value="ZN2_CY6_FUNGAL_1"/>
    <property type="match status" value="1"/>
</dbReference>
<keyword evidence="5" id="KW-0804">Transcription</keyword>
<dbReference type="AlphaFoldDB" id="A0AA39ZQ50"/>
<evidence type="ECO:0000256" key="5">
    <source>
        <dbReference type="ARBA" id="ARBA00023163"/>
    </source>
</evidence>
<keyword evidence="9" id="KW-1185">Reference proteome</keyword>
<dbReference type="Pfam" id="PF00172">
    <property type="entry name" value="Zn_clus"/>
    <property type="match status" value="1"/>
</dbReference>
<dbReference type="CDD" id="cd00067">
    <property type="entry name" value="GAL4"/>
    <property type="match status" value="1"/>
</dbReference>
<dbReference type="InterPro" id="IPR036864">
    <property type="entry name" value="Zn2-C6_fun-type_DNA-bd_sf"/>
</dbReference>
<evidence type="ECO:0000313" key="9">
    <source>
        <dbReference type="Proteomes" id="UP001172101"/>
    </source>
</evidence>
<sequence length="451" mass="50860">KRNRASKPKVRTGCRTCKIRRVKCDEAKPMCQQCQRARVVCDGYHDVGPSTPQLTTIESNSFKPRAKPTNANILSSTVDALLTSSIHLLKGSLSQYRRDTSPIQLNSQARGWMGKEDDLNDIEHMLPFLSIMGGWTPFLKTQRINLALWDTSARGDDAVANLAEYQSTKQLQADWCRFFARASAFTGQAFTAVTQQRPVAVVAAVDLDPALLHEQQKYLSHLDRWRDVLDAALARAATSHDSQANNRAIRLMQLHRLVLSIGMQCCLDPTDMLWDAYDDEFLALVGSCLAFAVEAAATKTTAAGRHYRYYYHARFTFSMGVLSTLGPVIAKCRNHDIRMRALEMARRMPWREGAWDAEAELFGKLGAVLLEERGRNADDGVVWAENRWTWVDGVWDMERRKLVGRYVRSVPDRLTGDHVVTSLEVNLDAWPDVCRDVSCEVDHAAECRVLD</sequence>
<dbReference type="SUPFAM" id="SSF57701">
    <property type="entry name" value="Zn2/Cys6 DNA-binding domain"/>
    <property type="match status" value="1"/>
</dbReference>
<dbReference type="PANTHER" id="PTHR36206:SF4">
    <property type="entry name" value="HYPOTHETICAL CONSERVED PROTEIN (EUROFUNG)-RELATED"/>
    <property type="match status" value="1"/>
</dbReference>
<organism evidence="8 9">
    <name type="scientific">Lasiosphaeria miniovina</name>
    <dbReference type="NCBI Taxonomy" id="1954250"/>
    <lineage>
        <taxon>Eukaryota</taxon>
        <taxon>Fungi</taxon>
        <taxon>Dikarya</taxon>
        <taxon>Ascomycota</taxon>
        <taxon>Pezizomycotina</taxon>
        <taxon>Sordariomycetes</taxon>
        <taxon>Sordariomycetidae</taxon>
        <taxon>Sordariales</taxon>
        <taxon>Lasiosphaeriaceae</taxon>
        <taxon>Lasiosphaeria</taxon>
    </lineage>
</organism>
<keyword evidence="4" id="KW-0238">DNA-binding</keyword>
<keyword evidence="1" id="KW-0479">Metal-binding</keyword>
<dbReference type="GeneID" id="85318979"/>
<dbReference type="RefSeq" id="XP_060289260.1">
    <property type="nucleotide sequence ID" value="XM_060435709.1"/>
</dbReference>
<accession>A0AA39ZQ50</accession>
<evidence type="ECO:0000259" key="7">
    <source>
        <dbReference type="PROSITE" id="PS50048"/>
    </source>
</evidence>
<evidence type="ECO:0000256" key="3">
    <source>
        <dbReference type="ARBA" id="ARBA00023015"/>
    </source>
</evidence>
<dbReference type="PROSITE" id="PS50048">
    <property type="entry name" value="ZN2_CY6_FUNGAL_2"/>
    <property type="match status" value="1"/>
</dbReference>
<dbReference type="SMART" id="SM00066">
    <property type="entry name" value="GAL4"/>
    <property type="match status" value="1"/>
</dbReference>
<dbReference type="Proteomes" id="UP001172101">
    <property type="component" value="Unassembled WGS sequence"/>
</dbReference>
<dbReference type="Gene3D" id="4.10.240.10">
    <property type="entry name" value="Zn(2)-C6 fungal-type DNA-binding domain"/>
    <property type="match status" value="1"/>
</dbReference>
<dbReference type="InterPro" id="IPR052360">
    <property type="entry name" value="Transcr_Regulatory_Proteins"/>
</dbReference>
<keyword evidence="6" id="KW-0539">Nucleus</keyword>
<evidence type="ECO:0000313" key="8">
    <source>
        <dbReference type="EMBL" id="KAK0701596.1"/>
    </source>
</evidence>
<evidence type="ECO:0000256" key="2">
    <source>
        <dbReference type="ARBA" id="ARBA00022833"/>
    </source>
</evidence>
<dbReference type="EMBL" id="JAUIRO010000009">
    <property type="protein sequence ID" value="KAK0701596.1"/>
    <property type="molecule type" value="Genomic_DNA"/>
</dbReference>
<protein>
    <recommendedName>
        <fullName evidence="7">Zn(2)-C6 fungal-type domain-containing protein</fullName>
    </recommendedName>
</protein>
<feature type="non-terminal residue" evidence="8">
    <location>
        <position position="1"/>
    </location>
</feature>
<dbReference type="GO" id="GO:0003677">
    <property type="term" value="F:DNA binding"/>
    <property type="evidence" value="ECO:0007669"/>
    <property type="project" value="UniProtKB-KW"/>
</dbReference>
<comment type="caution">
    <text evidence="8">The sequence shown here is derived from an EMBL/GenBank/DDBJ whole genome shotgun (WGS) entry which is preliminary data.</text>
</comment>
<keyword evidence="2" id="KW-0862">Zinc</keyword>
<dbReference type="GO" id="GO:0008270">
    <property type="term" value="F:zinc ion binding"/>
    <property type="evidence" value="ECO:0007669"/>
    <property type="project" value="InterPro"/>
</dbReference>
<feature type="non-terminal residue" evidence="8">
    <location>
        <position position="451"/>
    </location>
</feature>
<keyword evidence="3" id="KW-0805">Transcription regulation</keyword>
<dbReference type="InterPro" id="IPR001138">
    <property type="entry name" value="Zn2Cys6_DnaBD"/>
</dbReference>
<evidence type="ECO:0000256" key="1">
    <source>
        <dbReference type="ARBA" id="ARBA00022723"/>
    </source>
</evidence>
<dbReference type="PANTHER" id="PTHR36206">
    <property type="entry name" value="ASPERCRYPTIN BIOSYNTHESIS CLUSTER-SPECIFIC TRANSCRIPTION REGULATOR ATNN-RELATED"/>
    <property type="match status" value="1"/>
</dbReference>
<reference evidence="8" key="1">
    <citation type="submission" date="2023-06" db="EMBL/GenBank/DDBJ databases">
        <title>Genome-scale phylogeny and comparative genomics of the fungal order Sordariales.</title>
        <authorList>
            <consortium name="Lawrence Berkeley National Laboratory"/>
            <person name="Hensen N."/>
            <person name="Bonometti L."/>
            <person name="Westerberg I."/>
            <person name="Brannstrom I.O."/>
            <person name="Guillou S."/>
            <person name="Cros-Aarteil S."/>
            <person name="Calhoun S."/>
            <person name="Haridas S."/>
            <person name="Kuo A."/>
            <person name="Mondo S."/>
            <person name="Pangilinan J."/>
            <person name="Riley R."/>
            <person name="LaButti K."/>
            <person name="Andreopoulos B."/>
            <person name="Lipzen A."/>
            <person name="Chen C."/>
            <person name="Yanf M."/>
            <person name="Daum C."/>
            <person name="Ng V."/>
            <person name="Clum A."/>
            <person name="Steindorff A."/>
            <person name="Ohm R."/>
            <person name="Martin F."/>
            <person name="Silar P."/>
            <person name="Natvig D."/>
            <person name="Lalanne C."/>
            <person name="Gautier V."/>
            <person name="Ament-velasquez S.L."/>
            <person name="Kruys A."/>
            <person name="Hutchinson M.I."/>
            <person name="Powell A.J."/>
            <person name="Barry K."/>
            <person name="Miller A.N."/>
            <person name="Grigoriev I.V."/>
            <person name="Debuchy R."/>
            <person name="Gladieux P."/>
            <person name="Thoren M.H."/>
            <person name="Johannesson H."/>
        </authorList>
    </citation>
    <scope>NUCLEOTIDE SEQUENCE</scope>
    <source>
        <strain evidence="8">SMH2392-1A</strain>
    </source>
</reference>
<feature type="domain" description="Zn(2)-C6 fungal-type" evidence="7">
    <location>
        <begin position="13"/>
        <end position="41"/>
    </location>
</feature>
<dbReference type="GO" id="GO:0000981">
    <property type="term" value="F:DNA-binding transcription factor activity, RNA polymerase II-specific"/>
    <property type="evidence" value="ECO:0007669"/>
    <property type="project" value="InterPro"/>
</dbReference>
<gene>
    <name evidence="8" type="ORF">B0T26DRAFT_600108</name>
</gene>
<proteinExistence type="predicted"/>